<gene>
    <name evidence="4" type="ORF">Q6294_34530</name>
</gene>
<dbReference type="GO" id="GO:0016491">
    <property type="term" value="F:oxidoreductase activity"/>
    <property type="evidence" value="ECO:0007669"/>
    <property type="project" value="UniProtKB-KW"/>
</dbReference>
<keyword evidence="2" id="KW-0520">NAD</keyword>
<organism evidence="4 5">
    <name type="scientific">Klebsiella pneumoniae</name>
    <dbReference type="NCBI Taxonomy" id="573"/>
    <lineage>
        <taxon>Bacteria</taxon>
        <taxon>Pseudomonadati</taxon>
        <taxon>Pseudomonadota</taxon>
        <taxon>Gammaproteobacteria</taxon>
        <taxon>Enterobacterales</taxon>
        <taxon>Enterobacteriaceae</taxon>
        <taxon>Klebsiella/Raoultella group</taxon>
        <taxon>Klebsiella</taxon>
        <taxon>Klebsiella pneumoniae complex</taxon>
    </lineage>
</organism>
<evidence type="ECO:0000313" key="5">
    <source>
        <dbReference type="Proteomes" id="UP001244490"/>
    </source>
</evidence>
<dbReference type="RefSeq" id="WP_305202968.1">
    <property type="nucleotide sequence ID" value="NZ_JAUUIA010001603.1"/>
</dbReference>
<dbReference type="EMBL" id="JAUUIA010001603">
    <property type="protein sequence ID" value="MDP0972049.1"/>
    <property type="molecule type" value="Genomic_DNA"/>
</dbReference>
<feature type="domain" description="Aldehyde dehydrogenase" evidence="3">
    <location>
        <begin position="3"/>
        <end position="76"/>
    </location>
</feature>
<reference evidence="4" key="1">
    <citation type="submission" date="2023-07" db="EMBL/GenBank/DDBJ databases">
        <authorList>
            <person name="Peng Z."/>
        </authorList>
    </citation>
    <scope>NUCLEOTIDE SEQUENCE</scope>
    <source>
        <strain evidence="4">KP219</strain>
    </source>
</reference>
<dbReference type="Pfam" id="PF00171">
    <property type="entry name" value="Aldedh"/>
    <property type="match status" value="1"/>
</dbReference>
<evidence type="ECO:0000259" key="3">
    <source>
        <dbReference type="Pfam" id="PF00171"/>
    </source>
</evidence>
<protein>
    <submittedName>
        <fullName evidence="4">Aldehyde dehydrogenase family protein</fullName>
    </submittedName>
</protein>
<dbReference type="InterPro" id="IPR015590">
    <property type="entry name" value="Aldehyde_DH_dom"/>
</dbReference>
<dbReference type="SUPFAM" id="SSF53720">
    <property type="entry name" value="ALDH-like"/>
    <property type="match status" value="1"/>
</dbReference>
<dbReference type="Proteomes" id="UP001244490">
    <property type="component" value="Unassembled WGS sequence"/>
</dbReference>
<dbReference type="AlphaFoldDB" id="A0AAW8AND0"/>
<accession>A0AAW8AND0</accession>
<evidence type="ECO:0000313" key="4">
    <source>
        <dbReference type="EMBL" id="MDP0972049.1"/>
    </source>
</evidence>
<dbReference type="InterPro" id="IPR016162">
    <property type="entry name" value="Ald_DH_N"/>
</dbReference>
<evidence type="ECO:0000256" key="1">
    <source>
        <dbReference type="ARBA" id="ARBA00023002"/>
    </source>
</evidence>
<feature type="non-terminal residue" evidence="4">
    <location>
        <position position="1"/>
    </location>
</feature>
<sequence length="76" mass="7992">YQAWTKKEPVGVVAGIVTWNFPLMIGMWKVMPSLAAGCSIVITPSETTPLTRLRVAELATQAGSPDGVFTVVTGSG</sequence>
<feature type="non-terminal residue" evidence="4">
    <location>
        <position position="76"/>
    </location>
</feature>
<dbReference type="PANTHER" id="PTHR11699">
    <property type="entry name" value="ALDEHYDE DEHYDROGENASE-RELATED"/>
    <property type="match status" value="1"/>
</dbReference>
<evidence type="ECO:0000256" key="2">
    <source>
        <dbReference type="ARBA" id="ARBA00023027"/>
    </source>
</evidence>
<keyword evidence="1" id="KW-0560">Oxidoreductase</keyword>
<comment type="caution">
    <text evidence="4">The sequence shown here is derived from an EMBL/GenBank/DDBJ whole genome shotgun (WGS) entry which is preliminary data.</text>
</comment>
<dbReference type="InterPro" id="IPR016161">
    <property type="entry name" value="Ald_DH/histidinol_DH"/>
</dbReference>
<dbReference type="Gene3D" id="3.40.605.10">
    <property type="entry name" value="Aldehyde Dehydrogenase, Chain A, domain 1"/>
    <property type="match status" value="1"/>
</dbReference>
<name>A0AAW8AND0_KLEPN</name>
<proteinExistence type="predicted"/>